<accession>A0A833FGZ2</accession>
<dbReference type="Proteomes" id="UP000434554">
    <property type="component" value="Unassembled WGS sequence"/>
</dbReference>
<feature type="transmembrane region" description="Helical" evidence="9">
    <location>
        <begin position="40"/>
        <end position="67"/>
    </location>
</feature>
<dbReference type="GO" id="GO:0005295">
    <property type="term" value="F:neutral L-amino acid:sodium symporter activity"/>
    <property type="evidence" value="ECO:0007669"/>
    <property type="project" value="TreeGrafter"/>
</dbReference>
<sequence length="420" mass="44506">MKAILQVFNRVKLIYQIMIGLAIGISVALINPSVGKDLSLLGIIFVGALKGIAPLLVFFLVIAAVCRHRANQKTGMKKIILMYMIGMFLSALIAVFASYLFPATLHLVTAAEDAKAPQGIAEVLITLLRNIVDNPLHAIMTGNYIGILGWAVVIGFALRHATEEVKNLFVGISDAITMVVQWVIRLAPFGIMGLVAESISTSGIEALVEYAVLLGTLLGSMFFVALVVNPIIVYLVMRRNPFPLTFKCLRESGITAFFTRSSAANIPVNMNMAKRLGLSPDTYSIAIPLGATINMAGAAITITIMTLAAVNTLHIPVDFGTAILLSIIATIGSCGASGVAGGSLLLIPLACSLFGISNDIAMQVVGVGFIIGVLQDSTETALNSSTDILFVAAADFAEHGYPENLNEDQSKVVLNKTIEA</sequence>
<feature type="transmembrane region" description="Helical" evidence="9">
    <location>
        <begin position="12"/>
        <end position="34"/>
    </location>
</feature>
<dbReference type="InterPro" id="IPR001991">
    <property type="entry name" value="Na-dicarboxylate_symporter"/>
</dbReference>
<evidence type="ECO:0000256" key="5">
    <source>
        <dbReference type="ARBA" id="ARBA00022847"/>
    </source>
</evidence>
<dbReference type="AlphaFoldDB" id="A0A833FGZ2"/>
<dbReference type="SUPFAM" id="SSF118215">
    <property type="entry name" value="Proton glutamate symport protein"/>
    <property type="match status" value="1"/>
</dbReference>
<protein>
    <recommendedName>
        <fullName evidence="9">Serine/threonine transporter SstT</fullName>
    </recommendedName>
    <alternativeName>
        <fullName evidence="9">Na(+)/serine-threonine symporter</fullName>
    </alternativeName>
</protein>
<dbReference type="RefSeq" id="WP_006554905.1">
    <property type="nucleotide sequence ID" value="NZ_DAWCUT010000004.1"/>
</dbReference>
<dbReference type="PRINTS" id="PR00173">
    <property type="entry name" value="EDTRNSPORT"/>
</dbReference>
<keyword evidence="4 9" id="KW-0812">Transmembrane</keyword>
<dbReference type="FunFam" id="1.10.3860.10:FF:000003">
    <property type="entry name" value="Serine/threonine transporter sstT"/>
    <property type="match status" value="1"/>
</dbReference>
<evidence type="ECO:0000256" key="4">
    <source>
        <dbReference type="ARBA" id="ARBA00022692"/>
    </source>
</evidence>
<evidence type="ECO:0000256" key="6">
    <source>
        <dbReference type="ARBA" id="ARBA00022970"/>
    </source>
</evidence>
<keyword evidence="7 9" id="KW-1133">Transmembrane helix</keyword>
<dbReference type="PANTHER" id="PTHR42865">
    <property type="entry name" value="PROTON/GLUTAMATE-ASPARTATE SYMPORTER"/>
    <property type="match status" value="1"/>
</dbReference>
<dbReference type="Gene3D" id="1.10.3860.10">
    <property type="entry name" value="Sodium:dicarboxylate symporter"/>
    <property type="match status" value="1"/>
</dbReference>
<feature type="transmembrane region" description="Helical" evidence="9">
    <location>
        <begin position="211"/>
        <end position="237"/>
    </location>
</feature>
<proteinExistence type="inferred from homology"/>
<dbReference type="Pfam" id="PF00375">
    <property type="entry name" value="SDF"/>
    <property type="match status" value="1"/>
</dbReference>
<gene>
    <name evidence="9 10" type="primary">sstT</name>
    <name evidence="10" type="ORF">F8R14_07650</name>
</gene>
<comment type="catalytic activity">
    <reaction evidence="9">
        <text>L-threonine(in) + Na(+)(in) = L-threonine(out) + Na(+)(out)</text>
        <dbReference type="Rhea" id="RHEA:69999"/>
        <dbReference type="ChEBI" id="CHEBI:29101"/>
        <dbReference type="ChEBI" id="CHEBI:57926"/>
    </reaction>
</comment>
<dbReference type="NCBIfam" id="NF010151">
    <property type="entry name" value="PRK13628.1"/>
    <property type="match status" value="1"/>
</dbReference>
<comment type="function">
    <text evidence="9">Involved in the import of serine and threonine into the cell, with the concomitant import of sodium (symport system).</text>
</comment>
<dbReference type="InterPro" id="IPR036458">
    <property type="entry name" value="Na:dicarbo_symporter_sf"/>
</dbReference>
<reference evidence="10 11" key="1">
    <citation type="submission" date="2019-09" db="EMBL/GenBank/DDBJ databases">
        <title>Draft genome sequence of 3 type strains from the CCUG.</title>
        <authorList>
            <person name="Pineiro-Iglesias B."/>
            <person name="Tunovic T."/>
            <person name="Unosson C."/>
            <person name="Inganas E."/>
            <person name="Ohlen M."/>
            <person name="Cardew S."/>
            <person name="Jensie-Markopoulos S."/>
            <person name="Salva-Serra F."/>
            <person name="Jaen-Luchoro D."/>
            <person name="Karlsson R."/>
            <person name="Svensson-Stadler L."/>
            <person name="Chun J."/>
            <person name="Moore E."/>
        </authorList>
    </citation>
    <scope>NUCLEOTIDE SEQUENCE [LARGE SCALE GENOMIC DNA]</scope>
    <source>
        <strain evidence="10 11">CCUG 65427</strain>
    </source>
</reference>
<evidence type="ECO:0000256" key="8">
    <source>
        <dbReference type="ARBA" id="ARBA00023136"/>
    </source>
</evidence>
<feature type="transmembrane region" description="Helical" evidence="9">
    <location>
        <begin position="136"/>
        <end position="156"/>
    </location>
</feature>
<comment type="caution">
    <text evidence="9">Lacks conserved residue(s) required for the propagation of feature annotation.</text>
</comment>
<evidence type="ECO:0000313" key="10">
    <source>
        <dbReference type="EMBL" id="KAB1477497.1"/>
    </source>
</evidence>
<feature type="transmembrane region" description="Helical" evidence="9">
    <location>
        <begin position="79"/>
        <end position="101"/>
    </location>
</feature>
<dbReference type="EMBL" id="WBKH01000008">
    <property type="protein sequence ID" value="KAB1477497.1"/>
    <property type="molecule type" value="Genomic_DNA"/>
</dbReference>
<dbReference type="InterPro" id="IPR023025">
    <property type="entry name" value="Ser_Thr_transp_SstT"/>
</dbReference>
<dbReference type="GeneID" id="83055183"/>
<comment type="subcellular location">
    <subcellularLocation>
        <location evidence="9">Cell membrane</location>
        <topology evidence="9">Multi-pass membrane protein</topology>
    </subcellularLocation>
    <subcellularLocation>
        <location evidence="1">Membrane</location>
        <topology evidence="1">Multi-pass membrane protein</topology>
    </subcellularLocation>
</comment>
<keyword evidence="2 9" id="KW-0813">Transport</keyword>
<keyword evidence="5 9" id="KW-0769">Symport</keyword>
<feature type="transmembrane region" description="Helical" evidence="9">
    <location>
        <begin position="322"/>
        <end position="347"/>
    </location>
</feature>
<organism evidence="10 11">
    <name type="scientific">Veillonella seminalis</name>
    <dbReference type="NCBI Taxonomy" id="1502943"/>
    <lineage>
        <taxon>Bacteria</taxon>
        <taxon>Bacillati</taxon>
        <taxon>Bacillota</taxon>
        <taxon>Negativicutes</taxon>
        <taxon>Veillonellales</taxon>
        <taxon>Veillonellaceae</taxon>
        <taxon>Veillonella</taxon>
    </lineage>
</organism>
<dbReference type="GO" id="GO:0015826">
    <property type="term" value="P:threonine transport"/>
    <property type="evidence" value="ECO:0007669"/>
    <property type="project" value="InterPro"/>
</dbReference>
<feature type="transmembrane region" description="Helical" evidence="9">
    <location>
        <begin position="285"/>
        <end position="310"/>
    </location>
</feature>
<dbReference type="GO" id="GO:0005886">
    <property type="term" value="C:plasma membrane"/>
    <property type="evidence" value="ECO:0007669"/>
    <property type="project" value="UniProtKB-SubCell"/>
</dbReference>
<evidence type="ECO:0000256" key="2">
    <source>
        <dbReference type="ARBA" id="ARBA00022448"/>
    </source>
</evidence>
<evidence type="ECO:0000256" key="7">
    <source>
        <dbReference type="ARBA" id="ARBA00022989"/>
    </source>
</evidence>
<keyword evidence="3 9" id="KW-1003">Cell membrane</keyword>
<comment type="caution">
    <text evidence="10">The sequence shown here is derived from an EMBL/GenBank/DDBJ whole genome shotgun (WGS) entry which is preliminary data.</text>
</comment>
<keyword evidence="6 9" id="KW-0029">Amino-acid transport</keyword>
<comment type="catalytic activity">
    <reaction evidence="9">
        <text>L-serine(in) + Na(+)(in) = L-serine(out) + Na(+)(out)</text>
        <dbReference type="Rhea" id="RHEA:29575"/>
        <dbReference type="ChEBI" id="CHEBI:29101"/>
        <dbReference type="ChEBI" id="CHEBI:33384"/>
    </reaction>
</comment>
<dbReference type="GO" id="GO:0032329">
    <property type="term" value="P:serine transport"/>
    <property type="evidence" value="ECO:0007669"/>
    <property type="project" value="InterPro"/>
</dbReference>
<evidence type="ECO:0000256" key="9">
    <source>
        <dbReference type="HAMAP-Rule" id="MF_01582"/>
    </source>
</evidence>
<dbReference type="HAMAP" id="MF_01582">
    <property type="entry name" value="Ser_Thr_transp_SstT"/>
    <property type="match status" value="1"/>
</dbReference>
<keyword evidence="8 9" id="KW-0472">Membrane</keyword>
<name>A0A833FGZ2_9FIRM</name>
<evidence type="ECO:0000313" key="11">
    <source>
        <dbReference type="Proteomes" id="UP000434554"/>
    </source>
</evidence>
<comment type="similarity">
    <text evidence="9">Belongs to the dicarboxylate/amino acid:cation symporter (DAACS) (TC 2.A.23) family.</text>
</comment>
<dbReference type="PANTHER" id="PTHR42865:SF8">
    <property type="entry name" value="SERINE_THREONINE TRANSPORTER SSTT"/>
    <property type="match status" value="1"/>
</dbReference>
<evidence type="ECO:0000256" key="3">
    <source>
        <dbReference type="ARBA" id="ARBA00022475"/>
    </source>
</evidence>
<evidence type="ECO:0000256" key="1">
    <source>
        <dbReference type="ARBA" id="ARBA00004141"/>
    </source>
</evidence>